<comment type="caution">
    <text evidence="1">The sequence shown here is derived from an EMBL/GenBank/DDBJ whole genome shotgun (WGS) entry which is preliminary data.</text>
</comment>
<gene>
    <name evidence="1" type="ORF">BJP25_07545</name>
</gene>
<proteinExistence type="predicted"/>
<keyword evidence="2" id="KW-1185">Reference proteome</keyword>
<dbReference type="STRING" id="1193682.BJP25_07545"/>
<evidence type="ECO:0000313" key="1">
    <source>
        <dbReference type="EMBL" id="OLR95145.1"/>
    </source>
</evidence>
<dbReference type="OrthoDB" id="4774211at2"/>
<sequence length="61" mass="6430">MIIDCDSCEVRGDACTECVVSVLLGAPPTVELDSSEQRAIDALADAGMVPRLRLVPIEKSA</sequence>
<reference evidence="1 2" key="1">
    <citation type="submission" date="2016-10" db="EMBL/GenBank/DDBJ databases">
        <title>The Draft Genome Sequence of Actinokineospora bangkokensis 44EHWT reveals the biosynthetic pathway of antifungal compounds Thailandins with unusual extender unit butylmalonyl-CoA.</title>
        <authorList>
            <person name="Greule A."/>
            <person name="Intra B."/>
            <person name="Flemming S."/>
            <person name="Rommel M.G."/>
            <person name="Panbangred W."/>
            <person name="Bechthold A."/>
        </authorList>
    </citation>
    <scope>NUCLEOTIDE SEQUENCE [LARGE SCALE GENOMIC DNA]</scope>
    <source>
        <strain evidence="1 2">44EHW</strain>
    </source>
</reference>
<dbReference type="EMBL" id="MKQR01000004">
    <property type="protein sequence ID" value="OLR95145.1"/>
    <property type="molecule type" value="Genomic_DNA"/>
</dbReference>
<evidence type="ECO:0000313" key="2">
    <source>
        <dbReference type="Proteomes" id="UP000186040"/>
    </source>
</evidence>
<name>A0A1Q9LSY1_9PSEU</name>
<dbReference type="RefSeq" id="WP_075973049.1">
    <property type="nucleotide sequence ID" value="NZ_MKQR01000004.1"/>
</dbReference>
<dbReference type="AlphaFoldDB" id="A0A1Q9LSY1"/>
<dbReference type="Proteomes" id="UP000186040">
    <property type="component" value="Unassembled WGS sequence"/>
</dbReference>
<organism evidence="1 2">
    <name type="scientific">Actinokineospora bangkokensis</name>
    <dbReference type="NCBI Taxonomy" id="1193682"/>
    <lineage>
        <taxon>Bacteria</taxon>
        <taxon>Bacillati</taxon>
        <taxon>Actinomycetota</taxon>
        <taxon>Actinomycetes</taxon>
        <taxon>Pseudonocardiales</taxon>
        <taxon>Pseudonocardiaceae</taxon>
        <taxon>Actinokineospora</taxon>
    </lineage>
</organism>
<protein>
    <submittedName>
        <fullName evidence="1">Uncharacterized protein</fullName>
    </submittedName>
</protein>
<accession>A0A1Q9LSY1</accession>